<feature type="binding site" evidence="3">
    <location>
        <begin position="64"/>
        <end position="67"/>
    </location>
    <ligand>
        <name>GTP</name>
        <dbReference type="ChEBI" id="CHEBI:37565"/>
    </ligand>
</feature>
<dbReference type="EMBL" id="MLAK01000828">
    <property type="protein sequence ID" value="OHT03389.1"/>
    <property type="molecule type" value="Genomic_DNA"/>
</dbReference>
<evidence type="ECO:0000313" key="6">
    <source>
        <dbReference type="Proteomes" id="UP000179807"/>
    </source>
</evidence>
<dbReference type="PROSITE" id="PS51417">
    <property type="entry name" value="ARF"/>
    <property type="match status" value="1"/>
</dbReference>
<comment type="caution">
    <text evidence="5">The sequence shown here is derived from an EMBL/GenBank/DDBJ whole genome shotgun (WGS) entry which is preliminary data.</text>
</comment>
<keyword evidence="2 3" id="KW-0342">GTP-binding</keyword>
<dbReference type="GO" id="GO:0005525">
    <property type="term" value="F:GTP binding"/>
    <property type="evidence" value="ECO:0007669"/>
    <property type="project" value="UniProtKB-KW"/>
</dbReference>
<keyword evidence="6" id="KW-1185">Reference proteome</keyword>
<dbReference type="PANTHER" id="PTHR46090">
    <property type="entry name" value="ADP-RIBOSYLATION FACTOR-LIKE PROTEIN 13B"/>
    <property type="match status" value="1"/>
</dbReference>
<feature type="region of interest" description="Disordered" evidence="4">
    <location>
        <begin position="158"/>
        <end position="192"/>
    </location>
</feature>
<dbReference type="GO" id="GO:0003924">
    <property type="term" value="F:GTPase activity"/>
    <property type="evidence" value="ECO:0007669"/>
    <property type="project" value="InterPro"/>
</dbReference>
<dbReference type="SUPFAM" id="SSF52540">
    <property type="entry name" value="P-loop containing nucleoside triphosphate hydrolases"/>
    <property type="match status" value="1"/>
</dbReference>
<protein>
    <submittedName>
        <fullName evidence="5">ADP-ribosylation factor family protein</fullName>
    </submittedName>
</protein>
<dbReference type="InterPro" id="IPR006689">
    <property type="entry name" value="Small_GTPase_ARF/SAR"/>
</dbReference>
<dbReference type="InterPro" id="IPR051995">
    <property type="entry name" value="Ciliary_GTPase"/>
</dbReference>
<dbReference type="GeneID" id="94841334"/>
<name>A0A1J4K1N6_9EUKA</name>
<evidence type="ECO:0000313" key="5">
    <source>
        <dbReference type="EMBL" id="OHT03389.1"/>
    </source>
</evidence>
<feature type="binding site" evidence="3">
    <location>
        <position position="8"/>
    </location>
    <ligand>
        <name>GTP</name>
        <dbReference type="ChEBI" id="CHEBI:37565"/>
    </ligand>
</feature>
<keyword evidence="1 3" id="KW-0547">Nucleotide-binding</keyword>
<organism evidence="5 6">
    <name type="scientific">Tritrichomonas foetus</name>
    <dbReference type="NCBI Taxonomy" id="1144522"/>
    <lineage>
        <taxon>Eukaryota</taxon>
        <taxon>Metamonada</taxon>
        <taxon>Parabasalia</taxon>
        <taxon>Tritrichomonadida</taxon>
        <taxon>Tritrichomonadidae</taxon>
        <taxon>Tritrichomonas</taxon>
    </lineage>
</organism>
<reference evidence="5" key="1">
    <citation type="submission" date="2016-10" db="EMBL/GenBank/DDBJ databases">
        <authorList>
            <person name="Benchimol M."/>
            <person name="Almeida L.G."/>
            <person name="Vasconcelos A.T."/>
            <person name="Perreira-Neves A."/>
            <person name="Rosa I.A."/>
            <person name="Tasca T."/>
            <person name="Bogo M.R."/>
            <person name="de Souza W."/>
        </authorList>
    </citation>
    <scope>NUCLEOTIDE SEQUENCE [LARGE SCALE GENOMIC DNA]</scope>
    <source>
        <strain evidence="5">K</strain>
    </source>
</reference>
<evidence type="ECO:0000256" key="3">
    <source>
        <dbReference type="PIRSR" id="PIRSR606689-1"/>
    </source>
</evidence>
<dbReference type="RefSeq" id="XP_068356525.1">
    <property type="nucleotide sequence ID" value="XM_068506630.1"/>
</dbReference>
<dbReference type="AlphaFoldDB" id="A0A1J4K1N6"/>
<evidence type="ECO:0000256" key="1">
    <source>
        <dbReference type="ARBA" id="ARBA00022741"/>
    </source>
</evidence>
<dbReference type="Gene3D" id="3.40.50.300">
    <property type="entry name" value="P-loop containing nucleotide triphosphate hydrolases"/>
    <property type="match status" value="1"/>
</dbReference>
<accession>A0A1J4K1N6</accession>
<dbReference type="Proteomes" id="UP000179807">
    <property type="component" value="Unassembled WGS sequence"/>
</dbReference>
<dbReference type="PRINTS" id="PR00328">
    <property type="entry name" value="SAR1GTPBP"/>
</dbReference>
<feature type="compositionally biased region" description="Basic and acidic residues" evidence="4">
    <location>
        <begin position="158"/>
        <end position="170"/>
    </location>
</feature>
<sequence>MKVFDLGGNSKFRSVWERYYAEIWGFIYVVDAADTNRFEESKATLKEMISHKMMKDKPYIVVANKQDLAGAVPASKMKKILGLPRKVKIYDAIVTKIEGDKANEGVQTAISSLIGEIVENFQKIGQKRVKDMEEQKEIEEKAHQERLKRIAELRAKQAAEEEAAQKEAAEKAAAAEQKQQIEPNEEKKENEN</sequence>
<dbReference type="VEuPathDB" id="TrichDB:TRFO_29189"/>
<dbReference type="InterPro" id="IPR027417">
    <property type="entry name" value="P-loop_NTPase"/>
</dbReference>
<dbReference type="Pfam" id="PF00025">
    <property type="entry name" value="Arf"/>
    <property type="match status" value="1"/>
</dbReference>
<dbReference type="PANTHER" id="PTHR46090:SF2">
    <property type="entry name" value="ADP-RIBOSYLATION FACTOR-LIKE PROTEIN 13B"/>
    <property type="match status" value="1"/>
</dbReference>
<gene>
    <name evidence="5" type="ORF">TRFO_29189</name>
</gene>
<evidence type="ECO:0000256" key="2">
    <source>
        <dbReference type="ARBA" id="ARBA00023134"/>
    </source>
</evidence>
<proteinExistence type="predicted"/>
<dbReference type="OrthoDB" id="2011769at2759"/>
<feature type="compositionally biased region" description="Low complexity" evidence="4">
    <location>
        <begin position="171"/>
        <end position="182"/>
    </location>
</feature>
<evidence type="ECO:0000256" key="4">
    <source>
        <dbReference type="SAM" id="MobiDB-lite"/>
    </source>
</evidence>